<reference evidence="1 2" key="1">
    <citation type="submission" date="2023-11" db="EMBL/GenBank/DDBJ databases">
        <title>Actinomadura monticuli sp. nov., isolated from volcanic ash.</title>
        <authorList>
            <person name="Lee S.D."/>
            <person name="Yang H."/>
            <person name="Kim I.S."/>
        </authorList>
    </citation>
    <scope>NUCLEOTIDE SEQUENCE [LARGE SCALE GENOMIC DNA]</scope>
    <source>
        <strain evidence="1 2">DSM 45346</strain>
    </source>
</reference>
<sequence length="144" mass="15589">MPATNSAEYRTSADPVIFGIGVDAEYDYGPVPQPSPHGWFGACEHEITIRVAHPDQVAYPLLLEAWDSEPPTPELLPDVEGTFLLNISSGSLGVNEGGGGFEPEVISLEPGKYYVRISGYGRDSGTSADDGEERYLAQMWPTGW</sequence>
<evidence type="ECO:0000313" key="1">
    <source>
        <dbReference type="EMBL" id="MFA1553514.1"/>
    </source>
</evidence>
<dbReference type="EMBL" id="JAXCEH010000003">
    <property type="protein sequence ID" value="MFA1553514.1"/>
    <property type="molecule type" value="Genomic_DNA"/>
</dbReference>
<accession>A0ABV4QSE1</accession>
<proteinExistence type="predicted"/>
<organism evidence="1 2">
    <name type="scientific">Actinomadura chokoriensis</name>
    <dbReference type="NCBI Taxonomy" id="454156"/>
    <lineage>
        <taxon>Bacteria</taxon>
        <taxon>Bacillati</taxon>
        <taxon>Actinomycetota</taxon>
        <taxon>Actinomycetes</taxon>
        <taxon>Streptosporangiales</taxon>
        <taxon>Thermomonosporaceae</taxon>
        <taxon>Actinomadura</taxon>
    </lineage>
</organism>
<evidence type="ECO:0008006" key="3">
    <source>
        <dbReference type="Google" id="ProtNLM"/>
    </source>
</evidence>
<keyword evidence="2" id="KW-1185">Reference proteome</keyword>
<evidence type="ECO:0000313" key="2">
    <source>
        <dbReference type="Proteomes" id="UP001569904"/>
    </source>
</evidence>
<name>A0ABV4QSE1_9ACTN</name>
<gene>
    <name evidence="1" type="ORF">SM436_07395</name>
</gene>
<comment type="caution">
    <text evidence="1">The sequence shown here is derived from an EMBL/GenBank/DDBJ whole genome shotgun (WGS) entry which is preliminary data.</text>
</comment>
<protein>
    <recommendedName>
        <fullName evidence="3">Peptidase C-terminal archaeal/bacterial domain-containing protein</fullName>
    </recommendedName>
</protein>
<dbReference type="RefSeq" id="WP_371939908.1">
    <property type="nucleotide sequence ID" value="NZ_JAXCEH010000003.1"/>
</dbReference>
<dbReference type="Proteomes" id="UP001569904">
    <property type="component" value="Unassembled WGS sequence"/>
</dbReference>